<feature type="compositionally biased region" description="Basic and acidic residues" evidence="2">
    <location>
        <begin position="171"/>
        <end position="181"/>
    </location>
</feature>
<dbReference type="GeneID" id="33565004"/>
<dbReference type="Proteomes" id="UP000193648">
    <property type="component" value="Unassembled WGS sequence"/>
</dbReference>
<feature type="region of interest" description="Disordered" evidence="2">
    <location>
        <begin position="167"/>
        <end position="188"/>
    </location>
</feature>
<accession>A0A1Y2GWN0</accession>
<reference evidence="3 4" key="1">
    <citation type="submission" date="2016-07" db="EMBL/GenBank/DDBJ databases">
        <title>Pervasive Adenine N6-methylation of Active Genes in Fungi.</title>
        <authorList>
            <consortium name="DOE Joint Genome Institute"/>
            <person name="Mondo S.J."/>
            <person name="Dannebaum R.O."/>
            <person name="Kuo R.C."/>
            <person name="Labutti K."/>
            <person name="Haridas S."/>
            <person name="Kuo A."/>
            <person name="Salamov A."/>
            <person name="Ahrendt S.R."/>
            <person name="Lipzen A."/>
            <person name="Sullivan W."/>
            <person name="Andreopoulos W.B."/>
            <person name="Clum A."/>
            <person name="Lindquist E."/>
            <person name="Daum C."/>
            <person name="Ramamoorthy G.K."/>
            <person name="Gryganskyi A."/>
            <person name="Culley D."/>
            <person name="Magnuson J.K."/>
            <person name="James T.Y."/>
            <person name="O'Malley M.A."/>
            <person name="Stajich J.E."/>
            <person name="Spatafora J.W."/>
            <person name="Visel A."/>
            <person name="Grigoriev I.V."/>
        </authorList>
    </citation>
    <scope>NUCLEOTIDE SEQUENCE [LARGE SCALE GENOMIC DNA]</scope>
    <source>
        <strain evidence="3 4">NRRL 3116</strain>
    </source>
</reference>
<gene>
    <name evidence="3" type="ORF">BCR41DRAFT_347781</name>
</gene>
<name>A0A1Y2GWN0_9FUNG</name>
<organism evidence="3 4">
    <name type="scientific">Lobosporangium transversale</name>
    <dbReference type="NCBI Taxonomy" id="64571"/>
    <lineage>
        <taxon>Eukaryota</taxon>
        <taxon>Fungi</taxon>
        <taxon>Fungi incertae sedis</taxon>
        <taxon>Mucoromycota</taxon>
        <taxon>Mortierellomycotina</taxon>
        <taxon>Mortierellomycetes</taxon>
        <taxon>Mortierellales</taxon>
        <taxon>Mortierellaceae</taxon>
        <taxon>Lobosporangium</taxon>
    </lineage>
</organism>
<evidence type="ECO:0000256" key="1">
    <source>
        <dbReference type="SAM" id="Coils"/>
    </source>
</evidence>
<protein>
    <submittedName>
        <fullName evidence="3">Uncharacterized protein</fullName>
    </submittedName>
</protein>
<comment type="caution">
    <text evidence="3">The sequence shown here is derived from an EMBL/GenBank/DDBJ whole genome shotgun (WGS) entry which is preliminary data.</text>
</comment>
<feature type="region of interest" description="Disordered" evidence="2">
    <location>
        <begin position="275"/>
        <end position="294"/>
    </location>
</feature>
<feature type="region of interest" description="Disordered" evidence="2">
    <location>
        <begin position="116"/>
        <end position="151"/>
    </location>
</feature>
<feature type="compositionally biased region" description="Basic residues" evidence="2">
    <location>
        <begin position="277"/>
        <end position="289"/>
    </location>
</feature>
<sequence length="301" mass="34384">MPKMALECTSTFCVLGINFNASLSKNERVHQREYHISVLRMNLGEPKCIVEISRQSLLGGDFRCSCGGRYKAARSMRNHCYQCLFIKDVASFAVKNGTDVTTSYITVKLSPTSTHFDRDPAETIQQKRQRKGTDEYEEYHGIEDRVQKDEIQGNEIQEDEIQEDEIQGNKVQKDGIQEDGHRKVKQKAKSTRADRAIYLLEQLLKEAQKQNERLATIDARVDNTLNGMTIIVKDVVQIIKDEVQIVKDAVQAINAVKNDVKLVKNEINEMSMLPIPSRKRSRSSRRRSRSSSTIDKVCQTF</sequence>
<keyword evidence="1" id="KW-0175">Coiled coil</keyword>
<evidence type="ECO:0000313" key="3">
    <source>
        <dbReference type="EMBL" id="ORZ26698.1"/>
    </source>
</evidence>
<evidence type="ECO:0000256" key="2">
    <source>
        <dbReference type="SAM" id="MobiDB-lite"/>
    </source>
</evidence>
<proteinExistence type="predicted"/>
<dbReference type="InParanoid" id="A0A1Y2GWN0"/>
<feature type="compositionally biased region" description="Basic and acidic residues" evidence="2">
    <location>
        <begin position="131"/>
        <end position="151"/>
    </location>
</feature>
<keyword evidence="4" id="KW-1185">Reference proteome</keyword>
<dbReference type="RefSeq" id="XP_021884461.1">
    <property type="nucleotide sequence ID" value="XM_022023160.1"/>
</dbReference>
<dbReference type="AlphaFoldDB" id="A0A1Y2GWN0"/>
<evidence type="ECO:0000313" key="4">
    <source>
        <dbReference type="Proteomes" id="UP000193648"/>
    </source>
</evidence>
<feature type="coiled-coil region" evidence="1">
    <location>
        <begin position="193"/>
        <end position="220"/>
    </location>
</feature>
<dbReference type="EMBL" id="MCFF01000006">
    <property type="protein sequence ID" value="ORZ26698.1"/>
    <property type="molecule type" value="Genomic_DNA"/>
</dbReference>